<comment type="caution">
    <text evidence="2">The sequence shown here is derived from an EMBL/GenBank/DDBJ whole genome shotgun (WGS) entry which is preliminary data.</text>
</comment>
<feature type="transmembrane region" description="Helical" evidence="1">
    <location>
        <begin position="34"/>
        <end position="52"/>
    </location>
</feature>
<dbReference type="RefSeq" id="WP_147744083.1">
    <property type="nucleotide sequence ID" value="NZ_VRUR01000002.1"/>
</dbReference>
<protein>
    <submittedName>
        <fullName evidence="2">Uncharacterized protein</fullName>
    </submittedName>
</protein>
<gene>
    <name evidence="2" type="ORF">FVB32_12240</name>
</gene>
<keyword evidence="1" id="KW-0472">Membrane</keyword>
<proteinExistence type="predicted"/>
<sequence length="169" mass="19652">MGEVKKLTLFQIQPKLKMSYKEQEIKLSSNWTSAGLYVGSILLLLISPVIIFAAKKQEFYMGMMIAVLIFLNLIGFLVYQFTHVCDARIIDDKIVLKKLFRPEKTYSFDKIGCPYSYQLKRTKYIAVEMKNEDNTVEKYLIINSKSLLSFENKDTEQVLISLRNKSKNK</sequence>
<feature type="transmembrane region" description="Helical" evidence="1">
    <location>
        <begin position="59"/>
        <end position="79"/>
    </location>
</feature>
<keyword evidence="1" id="KW-0812">Transmembrane</keyword>
<dbReference type="AlphaFoldDB" id="A0A5C8V3J4"/>
<organism evidence="2 3">
    <name type="scientific">Flagellimonas hymeniacidonis</name>
    <dbReference type="NCBI Taxonomy" id="2603628"/>
    <lineage>
        <taxon>Bacteria</taxon>
        <taxon>Pseudomonadati</taxon>
        <taxon>Bacteroidota</taxon>
        <taxon>Flavobacteriia</taxon>
        <taxon>Flavobacteriales</taxon>
        <taxon>Flavobacteriaceae</taxon>
        <taxon>Flagellimonas</taxon>
    </lineage>
</organism>
<evidence type="ECO:0000256" key="1">
    <source>
        <dbReference type="SAM" id="Phobius"/>
    </source>
</evidence>
<name>A0A5C8V3J4_9FLAO</name>
<evidence type="ECO:0000313" key="3">
    <source>
        <dbReference type="Proteomes" id="UP000321456"/>
    </source>
</evidence>
<dbReference type="EMBL" id="VRUR01000002">
    <property type="protein sequence ID" value="TXN35348.1"/>
    <property type="molecule type" value="Genomic_DNA"/>
</dbReference>
<evidence type="ECO:0000313" key="2">
    <source>
        <dbReference type="EMBL" id="TXN35348.1"/>
    </source>
</evidence>
<accession>A0A5C8V3J4</accession>
<reference evidence="2 3" key="1">
    <citation type="submission" date="2019-08" db="EMBL/GenBank/DDBJ databases">
        <title>Professor.</title>
        <authorList>
            <person name="Park J.S."/>
        </authorList>
    </citation>
    <scope>NUCLEOTIDE SEQUENCE [LARGE SCALE GENOMIC DNA]</scope>
    <source>
        <strain evidence="2 3">176CP5-101</strain>
    </source>
</reference>
<keyword evidence="1" id="KW-1133">Transmembrane helix</keyword>
<dbReference type="Proteomes" id="UP000321456">
    <property type="component" value="Unassembled WGS sequence"/>
</dbReference>
<keyword evidence="3" id="KW-1185">Reference proteome</keyword>